<comment type="caution">
    <text evidence="1">The sequence shown here is derived from an EMBL/GenBank/DDBJ whole genome shotgun (WGS) entry which is preliminary data.</text>
</comment>
<reference evidence="1 2" key="1">
    <citation type="submission" date="2018-09" db="EMBL/GenBank/DDBJ databases">
        <title>A high-quality reference genome of wild soybean provides a powerful tool to mine soybean genomes.</title>
        <authorList>
            <person name="Xie M."/>
            <person name="Chung C.Y.L."/>
            <person name="Li M.-W."/>
            <person name="Wong F.-L."/>
            <person name="Chan T.-F."/>
            <person name="Lam H.-M."/>
        </authorList>
    </citation>
    <scope>NUCLEOTIDE SEQUENCE [LARGE SCALE GENOMIC DNA]</scope>
    <source>
        <strain evidence="2">cv. W05</strain>
        <tissue evidence="1">Hypocotyl of etiolated seedlings</tissue>
    </source>
</reference>
<evidence type="ECO:0000313" key="1">
    <source>
        <dbReference type="EMBL" id="RZC01028.1"/>
    </source>
</evidence>
<dbReference type="Proteomes" id="UP000289340">
    <property type="component" value="Chromosome 7"/>
</dbReference>
<protein>
    <submittedName>
        <fullName evidence="1">Putative cyclic nucleotide-gated ion channel 20, chloroplastic</fullName>
    </submittedName>
</protein>
<evidence type="ECO:0000313" key="2">
    <source>
        <dbReference type="Proteomes" id="UP000289340"/>
    </source>
</evidence>
<organism evidence="1 2">
    <name type="scientific">Glycine soja</name>
    <name type="common">Wild soybean</name>
    <dbReference type="NCBI Taxonomy" id="3848"/>
    <lineage>
        <taxon>Eukaryota</taxon>
        <taxon>Viridiplantae</taxon>
        <taxon>Streptophyta</taxon>
        <taxon>Embryophyta</taxon>
        <taxon>Tracheophyta</taxon>
        <taxon>Spermatophyta</taxon>
        <taxon>Magnoliopsida</taxon>
        <taxon>eudicotyledons</taxon>
        <taxon>Gunneridae</taxon>
        <taxon>Pentapetalae</taxon>
        <taxon>rosids</taxon>
        <taxon>fabids</taxon>
        <taxon>Fabales</taxon>
        <taxon>Fabaceae</taxon>
        <taxon>Papilionoideae</taxon>
        <taxon>50 kb inversion clade</taxon>
        <taxon>NPAAA clade</taxon>
        <taxon>indigoferoid/millettioid clade</taxon>
        <taxon>Phaseoleae</taxon>
        <taxon>Glycine</taxon>
        <taxon>Glycine subgen. Soja</taxon>
    </lineage>
</organism>
<name>A0A445JRE2_GLYSO</name>
<proteinExistence type="predicted"/>
<keyword evidence="2" id="KW-1185">Reference proteome</keyword>
<sequence length="88" mass="9543">MAHFEKDEVPMLSETHAQLSDEVVDSSFRRLVSRTRSASISIPMASLESYEKETSLVGHTGPLCSVRKTPSVQMSGPLYATNGTGNLS</sequence>
<gene>
    <name evidence="1" type="ORF">D0Y65_016682</name>
</gene>
<accession>A0A445JRE2</accession>
<dbReference type="EMBL" id="QZWG01000007">
    <property type="protein sequence ID" value="RZC01028.1"/>
    <property type="molecule type" value="Genomic_DNA"/>
</dbReference>
<dbReference type="AlphaFoldDB" id="A0A445JRE2"/>